<keyword evidence="3" id="KW-1185">Reference proteome</keyword>
<feature type="signal peptide" evidence="1">
    <location>
        <begin position="1"/>
        <end position="22"/>
    </location>
</feature>
<feature type="chain" id="PRO_5026649557" description="DUF2147 domain-containing protein" evidence="1">
    <location>
        <begin position="23"/>
        <end position="134"/>
    </location>
</feature>
<gene>
    <name evidence="2" type="ORF">GWK08_15580</name>
</gene>
<dbReference type="AlphaFoldDB" id="A0A6P0UPF3"/>
<dbReference type="Proteomes" id="UP000468581">
    <property type="component" value="Unassembled WGS sequence"/>
</dbReference>
<reference evidence="2 3" key="1">
    <citation type="submission" date="2020-01" db="EMBL/GenBank/DDBJ databases">
        <title>Leptobacterium flavescens.</title>
        <authorList>
            <person name="Wang G."/>
        </authorList>
    </citation>
    <scope>NUCLEOTIDE SEQUENCE [LARGE SCALE GENOMIC DNA]</scope>
    <source>
        <strain evidence="2 3">KCTC 22160</strain>
    </source>
</reference>
<evidence type="ECO:0000313" key="2">
    <source>
        <dbReference type="EMBL" id="NER14877.1"/>
    </source>
</evidence>
<evidence type="ECO:0008006" key="4">
    <source>
        <dbReference type="Google" id="ProtNLM"/>
    </source>
</evidence>
<dbReference type="EMBL" id="JAABOO010000003">
    <property type="protein sequence ID" value="NER14877.1"/>
    <property type="molecule type" value="Genomic_DNA"/>
</dbReference>
<evidence type="ECO:0000256" key="1">
    <source>
        <dbReference type="SAM" id="SignalP"/>
    </source>
</evidence>
<accession>A0A6P0UPF3</accession>
<keyword evidence="1" id="KW-0732">Signal</keyword>
<sequence length="134" mass="15493">MKILKTLFAMAILLVSLTKATAQTDDPLIGKWEVEYKEDNEKSYVIHEFRKEQGVLKCYTVFVKDDKGNGEEYESVAIKDITFKGGSGTGTYMFTHEGEKYEFRARLKLKDHNTLTISYSAWGYVDSETWKRLK</sequence>
<evidence type="ECO:0000313" key="3">
    <source>
        <dbReference type="Proteomes" id="UP000468581"/>
    </source>
</evidence>
<dbReference type="RefSeq" id="WP_163608154.1">
    <property type="nucleotide sequence ID" value="NZ_JAABOO010000003.1"/>
</dbReference>
<organism evidence="2 3">
    <name type="scientific">Leptobacterium flavescens</name>
    <dbReference type="NCBI Taxonomy" id="472055"/>
    <lineage>
        <taxon>Bacteria</taxon>
        <taxon>Pseudomonadati</taxon>
        <taxon>Bacteroidota</taxon>
        <taxon>Flavobacteriia</taxon>
        <taxon>Flavobacteriales</taxon>
        <taxon>Flavobacteriaceae</taxon>
        <taxon>Leptobacterium</taxon>
    </lineage>
</organism>
<proteinExistence type="predicted"/>
<name>A0A6P0UPF3_9FLAO</name>
<comment type="caution">
    <text evidence="2">The sequence shown here is derived from an EMBL/GenBank/DDBJ whole genome shotgun (WGS) entry which is preliminary data.</text>
</comment>
<protein>
    <recommendedName>
        <fullName evidence="4">DUF2147 domain-containing protein</fullName>
    </recommendedName>
</protein>